<feature type="region of interest" description="Disordered" evidence="5">
    <location>
        <begin position="251"/>
        <end position="296"/>
    </location>
</feature>
<evidence type="ECO:0000313" key="9">
    <source>
        <dbReference type="Proteomes" id="UP000789390"/>
    </source>
</evidence>
<protein>
    <recommendedName>
        <fullName evidence="7">PLAC domain-containing protein</fullName>
    </recommendedName>
</protein>
<dbReference type="PROSITE" id="PS50092">
    <property type="entry name" value="TSP1"/>
    <property type="match status" value="1"/>
</dbReference>
<dbReference type="GO" id="GO:0005576">
    <property type="term" value="C:extracellular region"/>
    <property type="evidence" value="ECO:0007669"/>
    <property type="project" value="UniProtKB-SubCell"/>
</dbReference>
<dbReference type="AlphaFoldDB" id="A0A8J2RVT5"/>
<evidence type="ECO:0000256" key="1">
    <source>
        <dbReference type="ARBA" id="ARBA00004613"/>
    </source>
</evidence>
<feature type="compositionally biased region" description="Basic and acidic residues" evidence="5">
    <location>
        <begin position="251"/>
        <end position="265"/>
    </location>
</feature>
<name>A0A8J2RVT5_9CRUS</name>
<keyword evidence="2" id="KW-0964">Secreted</keyword>
<evidence type="ECO:0000259" key="7">
    <source>
        <dbReference type="PROSITE" id="PS50900"/>
    </source>
</evidence>
<dbReference type="EMBL" id="CAKKLH010000292">
    <property type="protein sequence ID" value="CAH0109453.1"/>
    <property type="molecule type" value="Genomic_DNA"/>
</dbReference>
<sequence length="296" mass="32936">MTTICTCICFFHLDLVGKAESLKFEWLLTPWSKCSQTCGGSGFQVRAVQCIVRHNNVTKSVESSLCEDAGLANPDVTSLNGKPASASIPNNNKQPPANVQKCGLDTCPHWVAGSWTPCHQSRCFTWNTALQKRQLDCVMDNGTLLDPILCNDRDKPSQKRECFNENCRGAWKVSDWSHCSATCDSVGHQSRLLRCVWYGTDSPAGLACAGGQCRDQSNYCGLVQTLELCYIPRYRQHCCQTCQNHPSQIVKEDRNMSNSRTDKKSTIKKKKKKKIKKIKQVQIPTNSSVSAAAPRL</sequence>
<organism evidence="8 9">
    <name type="scientific">Daphnia galeata</name>
    <dbReference type="NCBI Taxonomy" id="27404"/>
    <lineage>
        <taxon>Eukaryota</taxon>
        <taxon>Metazoa</taxon>
        <taxon>Ecdysozoa</taxon>
        <taxon>Arthropoda</taxon>
        <taxon>Crustacea</taxon>
        <taxon>Branchiopoda</taxon>
        <taxon>Diplostraca</taxon>
        <taxon>Cladocera</taxon>
        <taxon>Anomopoda</taxon>
        <taxon>Daphniidae</taxon>
        <taxon>Daphnia</taxon>
    </lineage>
</organism>
<feature type="compositionally biased region" description="Basic residues" evidence="5">
    <location>
        <begin position="266"/>
        <end position="279"/>
    </location>
</feature>
<dbReference type="InterPro" id="IPR036383">
    <property type="entry name" value="TSP1_rpt_sf"/>
</dbReference>
<keyword evidence="9" id="KW-1185">Reference proteome</keyword>
<dbReference type="SUPFAM" id="SSF82895">
    <property type="entry name" value="TSP-1 type 1 repeat"/>
    <property type="match status" value="1"/>
</dbReference>
<feature type="signal peptide" evidence="6">
    <location>
        <begin position="1"/>
        <end position="21"/>
    </location>
</feature>
<gene>
    <name evidence="8" type="ORF">DGAL_LOCUS12931</name>
</gene>
<proteinExistence type="predicted"/>
<comment type="subcellular location">
    <subcellularLocation>
        <location evidence="1">Secreted</location>
    </subcellularLocation>
</comment>
<dbReference type="InterPro" id="IPR010909">
    <property type="entry name" value="PLAC"/>
</dbReference>
<accession>A0A8J2RVT5</accession>
<reference evidence="8" key="1">
    <citation type="submission" date="2021-11" db="EMBL/GenBank/DDBJ databases">
        <authorList>
            <person name="Schell T."/>
        </authorList>
    </citation>
    <scope>NUCLEOTIDE SEQUENCE</scope>
    <source>
        <strain evidence="8">M5</strain>
    </source>
</reference>
<dbReference type="InterPro" id="IPR050439">
    <property type="entry name" value="ADAMTS_ADAMTS-like"/>
</dbReference>
<dbReference type="Pfam" id="PF19030">
    <property type="entry name" value="TSP1_ADAMTS"/>
    <property type="match status" value="1"/>
</dbReference>
<evidence type="ECO:0000313" key="8">
    <source>
        <dbReference type="EMBL" id="CAH0109453.1"/>
    </source>
</evidence>
<dbReference type="Pfam" id="PF08686">
    <property type="entry name" value="PLAC"/>
    <property type="match status" value="1"/>
</dbReference>
<comment type="caution">
    <text evidence="8">The sequence shown here is derived from an EMBL/GenBank/DDBJ whole genome shotgun (WGS) entry which is preliminary data.</text>
</comment>
<keyword evidence="4" id="KW-0677">Repeat</keyword>
<dbReference type="Proteomes" id="UP000789390">
    <property type="component" value="Unassembled WGS sequence"/>
</dbReference>
<dbReference type="PANTHER" id="PTHR13723">
    <property type="entry name" value="ADAMTS A DISINTEGRIN AND METALLOPROTEASE WITH THROMBOSPONDIN MOTIFS PROTEASE"/>
    <property type="match status" value="1"/>
</dbReference>
<dbReference type="Gene3D" id="2.20.100.10">
    <property type="entry name" value="Thrombospondin type-1 (TSP1) repeat"/>
    <property type="match status" value="1"/>
</dbReference>
<dbReference type="PROSITE" id="PS50900">
    <property type="entry name" value="PLAC"/>
    <property type="match status" value="1"/>
</dbReference>
<dbReference type="OrthoDB" id="5948003at2759"/>
<feature type="chain" id="PRO_5035230415" description="PLAC domain-containing protein" evidence="6">
    <location>
        <begin position="22"/>
        <end position="296"/>
    </location>
</feature>
<evidence type="ECO:0000256" key="3">
    <source>
        <dbReference type="ARBA" id="ARBA00022729"/>
    </source>
</evidence>
<evidence type="ECO:0000256" key="6">
    <source>
        <dbReference type="SAM" id="SignalP"/>
    </source>
</evidence>
<evidence type="ECO:0000256" key="2">
    <source>
        <dbReference type="ARBA" id="ARBA00022525"/>
    </source>
</evidence>
<dbReference type="InterPro" id="IPR000884">
    <property type="entry name" value="TSP1_rpt"/>
</dbReference>
<feature type="domain" description="PLAC" evidence="7">
    <location>
        <begin position="209"/>
        <end position="246"/>
    </location>
</feature>
<keyword evidence="3 6" id="KW-0732">Signal</keyword>
<evidence type="ECO:0000256" key="4">
    <source>
        <dbReference type="ARBA" id="ARBA00022737"/>
    </source>
</evidence>
<evidence type="ECO:0000256" key="5">
    <source>
        <dbReference type="SAM" id="MobiDB-lite"/>
    </source>
</evidence>